<evidence type="ECO:0000256" key="9">
    <source>
        <dbReference type="ARBA" id="ARBA00023306"/>
    </source>
</evidence>
<dbReference type="AlphaFoldDB" id="A0A8H8R0X0"/>
<dbReference type="PANTHER" id="PTHR31570">
    <property type="entry name" value="HAUS AUGMIN-LIKE COMPLEX SUBUNIT 1"/>
    <property type="match status" value="1"/>
</dbReference>
<dbReference type="PANTHER" id="PTHR31570:SF1">
    <property type="entry name" value="HAUS AUGMIN-LIKE COMPLEX SUBUNIT 1"/>
    <property type="match status" value="1"/>
</dbReference>
<evidence type="ECO:0000256" key="5">
    <source>
        <dbReference type="ARBA" id="ARBA00022701"/>
    </source>
</evidence>
<accession>A0A8H8R0X0</accession>
<sequence length="309" mass="34759">MYTYTSQTTTTTTTMAHLSPSASAIFSPSVARQQLAAAKDWNYIDSWLSTKFNGKTPPVFERNNDTLKALLALAALNETADEERELLARVEAKALQDLQAQEDANPNKYLLDSIEEFLTREGQTSLEALSSLSVSLNQPVFDLQKLGRGIIDLHVTVNDLDQVADRVSIFEKHLKRELEEINILITDLQSDAYQPPSDLAKRTSDYQRRIKGLAAKLPDLKERVASLSANVGTPITIQDVKNEEDKFKALMVTVKDLEAQVKSYHGLPQDTDLARLELEGLRVELREMTRKRDSMFEGLVERESPIKPR</sequence>
<dbReference type="GO" id="GO:0051301">
    <property type="term" value="P:cell division"/>
    <property type="evidence" value="ECO:0007669"/>
    <property type="project" value="UniProtKB-KW"/>
</dbReference>
<comment type="caution">
    <text evidence="11">The sequence shown here is derived from an EMBL/GenBank/DDBJ whole genome shotgun (WGS) entry which is preliminary data.</text>
</comment>
<dbReference type="GO" id="GO:0070652">
    <property type="term" value="C:HAUS complex"/>
    <property type="evidence" value="ECO:0007669"/>
    <property type="project" value="InterPro"/>
</dbReference>
<dbReference type="EMBL" id="QGMH01000069">
    <property type="protein sequence ID" value="TVY26458.1"/>
    <property type="molecule type" value="Genomic_DNA"/>
</dbReference>
<keyword evidence="4" id="KW-0132">Cell division</keyword>
<dbReference type="RefSeq" id="XP_031005246.1">
    <property type="nucleotide sequence ID" value="XM_031148541.1"/>
</dbReference>
<dbReference type="OrthoDB" id="5372507at2759"/>
<reference evidence="11 12" key="1">
    <citation type="submission" date="2018-05" db="EMBL/GenBank/DDBJ databases">
        <title>Genome sequencing and assembly of the regulated plant pathogen Lachnellula willkommii and related sister species for the development of diagnostic species identification markers.</title>
        <authorList>
            <person name="Giroux E."/>
            <person name="Bilodeau G."/>
        </authorList>
    </citation>
    <scope>NUCLEOTIDE SEQUENCE [LARGE SCALE GENOMIC DNA]</scope>
    <source>
        <strain evidence="11 12">CBS 185.66</strain>
    </source>
</reference>
<organism evidence="11 12">
    <name type="scientific">Lachnellula hyalina</name>
    <dbReference type="NCBI Taxonomy" id="1316788"/>
    <lineage>
        <taxon>Eukaryota</taxon>
        <taxon>Fungi</taxon>
        <taxon>Dikarya</taxon>
        <taxon>Ascomycota</taxon>
        <taxon>Pezizomycotina</taxon>
        <taxon>Leotiomycetes</taxon>
        <taxon>Helotiales</taxon>
        <taxon>Lachnaceae</taxon>
        <taxon>Lachnellula</taxon>
    </lineage>
</organism>
<evidence type="ECO:0000256" key="4">
    <source>
        <dbReference type="ARBA" id="ARBA00022618"/>
    </source>
</evidence>
<feature type="coiled-coil region" evidence="10">
    <location>
        <begin position="171"/>
        <end position="291"/>
    </location>
</feature>
<keyword evidence="6" id="KW-0498">Mitosis</keyword>
<dbReference type="GeneID" id="41983770"/>
<gene>
    <name evidence="11" type="ORF">LHYA1_G003572</name>
</gene>
<evidence type="ECO:0000256" key="8">
    <source>
        <dbReference type="ARBA" id="ARBA00023212"/>
    </source>
</evidence>
<proteinExistence type="inferred from homology"/>
<evidence type="ECO:0000313" key="11">
    <source>
        <dbReference type="EMBL" id="TVY26458.1"/>
    </source>
</evidence>
<dbReference type="GO" id="GO:0005829">
    <property type="term" value="C:cytosol"/>
    <property type="evidence" value="ECO:0007669"/>
    <property type="project" value="TreeGrafter"/>
</dbReference>
<keyword evidence="9" id="KW-0131">Cell cycle</keyword>
<evidence type="ECO:0000256" key="1">
    <source>
        <dbReference type="ARBA" id="ARBA00004186"/>
    </source>
</evidence>
<comment type="subcellular location">
    <subcellularLocation>
        <location evidence="1">Cytoplasm</location>
        <location evidence="1">Cytoskeleton</location>
        <location evidence="1">Spindle</location>
    </subcellularLocation>
</comment>
<evidence type="ECO:0000256" key="2">
    <source>
        <dbReference type="ARBA" id="ARBA00005479"/>
    </source>
</evidence>
<dbReference type="Pfam" id="PF25762">
    <property type="entry name" value="HAUS1"/>
    <property type="match status" value="1"/>
</dbReference>
<comment type="similarity">
    <text evidence="2">Belongs to the HAUS1 family.</text>
</comment>
<dbReference type="Proteomes" id="UP000431533">
    <property type="component" value="Unassembled WGS sequence"/>
</dbReference>
<protein>
    <recommendedName>
        <fullName evidence="13">HAUS augmin-like complex subunit 1</fullName>
    </recommendedName>
</protein>
<dbReference type="GO" id="GO:0005874">
    <property type="term" value="C:microtubule"/>
    <property type="evidence" value="ECO:0007669"/>
    <property type="project" value="UniProtKB-KW"/>
</dbReference>
<evidence type="ECO:0000313" key="12">
    <source>
        <dbReference type="Proteomes" id="UP000431533"/>
    </source>
</evidence>
<dbReference type="GO" id="GO:0005819">
    <property type="term" value="C:spindle"/>
    <property type="evidence" value="ECO:0007669"/>
    <property type="project" value="UniProtKB-SubCell"/>
</dbReference>
<keyword evidence="5" id="KW-0493">Microtubule</keyword>
<name>A0A8H8R0X0_9HELO</name>
<evidence type="ECO:0000256" key="3">
    <source>
        <dbReference type="ARBA" id="ARBA00022490"/>
    </source>
</evidence>
<dbReference type="GO" id="GO:0051225">
    <property type="term" value="P:spindle assembly"/>
    <property type="evidence" value="ECO:0007669"/>
    <property type="project" value="InterPro"/>
</dbReference>
<dbReference type="InterPro" id="IPR026243">
    <property type="entry name" value="HAUS1"/>
</dbReference>
<keyword evidence="3" id="KW-0963">Cytoplasm</keyword>
<keyword evidence="12" id="KW-1185">Reference proteome</keyword>
<evidence type="ECO:0000256" key="6">
    <source>
        <dbReference type="ARBA" id="ARBA00022776"/>
    </source>
</evidence>
<keyword evidence="7 10" id="KW-0175">Coiled coil</keyword>
<evidence type="ECO:0000256" key="10">
    <source>
        <dbReference type="SAM" id="Coils"/>
    </source>
</evidence>
<evidence type="ECO:0008006" key="13">
    <source>
        <dbReference type="Google" id="ProtNLM"/>
    </source>
</evidence>
<keyword evidence="8" id="KW-0206">Cytoskeleton</keyword>
<evidence type="ECO:0000256" key="7">
    <source>
        <dbReference type="ARBA" id="ARBA00023054"/>
    </source>
</evidence>